<evidence type="ECO:0000313" key="2">
    <source>
        <dbReference type="Proteomes" id="UP000298050"/>
    </source>
</evidence>
<dbReference type="EMBL" id="SRLE01000001">
    <property type="protein sequence ID" value="TGD75982.1"/>
    <property type="molecule type" value="Genomic_DNA"/>
</dbReference>
<evidence type="ECO:0000313" key="1">
    <source>
        <dbReference type="EMBL" id="TGD75982.1"/>
    </source>
</evidence>
<protein>
    <submittedName>
        <fullName evidence="1">Uncharacterized protein</fullName>
    </submittedName>
</protein>
<proteinExistence type="predicted"/>
<gene>
    <name evidence="1" type="ORF">E4634_00035</name>
</gene>
<dbReference type="Proteomes" id="UP000298050">
    <property type="component" value="Unassembled WGS sequence"/>
</dbReference>
<dbReference type="OrthoDB" id="282517at2"/>
<sequence>MPSMKEAPVHHLASPEDMEFSCRFEALEISPEDFGHRDHLRLAYVYLCVDSAETAAWRMERALLAFLNVLGLGREKYHRTLTCAWVDAISFFMLQTAPGNSFDEFIRRNPALLDARILLSHYSESTLATEQARRHYVAPDLEPIPRVA</sequence>
<keyword evidence="2" id="KW-1185">Reference proteome</keyword>
<reference evidence="1 2" key="1">
    <citation type="submission" date="2019-04" db="EMBL/GenBank/DDBJ databases">
        <title>Taxonomy of novel Haliea sp. from mangrove soil of West Coast of India.</title>
        <authorList>
            <person name="Verma A."/>
            <person name="Kumar P."/>
            <person name="Krishnamurthi S."/>
        </authorList>
    </citation>
    <scope>NUCLEOTIDE SEQUENCE [LARGE SCALE GENOMIC DNA]</scope>
    <source>
        <strain evidence="1 2">SAOS-164</strain>
    </source>
</reference>
<dbReference type="AlphaFoldDB" id="A0A4Z0M8D8"/>
<name>A0A4Z0M8D8_9GAMM</name>
<accession>A0A4Z0M8D8</accession>
<dbReference type="RefSeq" id="WP_135440560.1">
    <property type="nucleotide sequence ID" value="NZ_SRLE01000001.1"/>
</dbReference>
<comment type="caution">
    <text evidence="1">The sequence shown here is derived from an EMBL/GenBank/DDBJ whole genome shotgun (WGS) entry which is preliminary data.</text>
</comment>
<organism evidence="1 2">
    <name type="scientific">Mangrovimicrobium sediminis</name>
    <dbReference type="NCBI Taxonomy" id="2562682"/>
    <lineage>
        <taxon>Bacteria</taxon>
        <taxon>Pseudomonadati</taxon>
        <taxon>Pseudomonadota</taxon>
        <taxon>Gammaproteobacteria</taxon>
        <taxon>Cellvibrionales</taxon>
        <taxon>Halieaceae</taxon>
        <taxon>Mangrovimicrobium</taxon>
    </lineage>
</organism>